<dbReference type="Gene3D" id="3.40.50.300">
    <property type="entry name" value="P-loop containing nucleotide triphosphate hydrolases"/>
    <property type="match status" value="1"/>
</dbReference>
<dbReference type="InterPro" id="IPR033469">
    <property type="entry name" value="CYTH-like_dom_sf"/>
</dbReference>
<dbReference type="CDD" id="cd02028">
    <property type="entry name" value="UMPK_like"/>
    <property type="match status" value="1"/>
</dbReference>
<evidence type="ECO:0000256" key="1">
    <source>
        <dbReference type="SAM" id="Coils"/>
    </source>
</evidence>
<dbReference type="Pfam" id="PF00485">
    <property type="entry name" value="PRK"/>
    <property type="match status" value="1"/>
</dbReference>
<reference evidence="4 5" key="1">
    <citation type="journal article" date="2014" name="Am. J. Bot.">
        <title>Genome assembly and annotation for red clover (Trifolium pratense; Fabaceae).</title>
        <authorList>
            <person name="Istvanek J."/>
            <person name="Jaros M."/>
            <person name="Krenek A."/>
            <person name="Repkova J."/>
        </authorList>
    </citation>
    <scope>NUCLEOTIDE SEQUENCE [LARGE SCALE GENOMIC DNA]</scope>
    <source>
        <strain evidence="5">cv. Tatra</strain>
        <tissue evidence="4">Young leaves</tissue>
    </source>
</reference>
<dbReference type="Proteomes" id="UP000236291">
    <property type="component" value="Unassembled WGS sequence"/>
</dbReference>
<sequence>MEISIPSMAQETFGDDSQQKHLDRLKEQVHLVKRKDCERYEVAPIQSKLSFENGAGKTVFSEKIFNSMPDVAVISMDNYNDSSRIVDGNFDDPRLTDYETLLRNVHDLKAGKPVEVPVYDFKSSSRTGYRTVEVPSSRVVIIEGIYALSERLRPLLDLRVSVTGGVHLDLVKRVIRDIQRAGQEPQEIIHQISETVYPMYKAYIEPDLQTAHVKITNKFNPFFGFQSPTYILKSTRNVTADQIKAVISQDFEETTEQTYDIYLLPPGEDPESCQSYLRMRNKDGKYSLMFEEWVTDDPFVISPRITFAVSVRLLGGLMALGYTIATILKRSSHVLSDDRVCVKLDWLEQLNRHYVQVQGKDRLVVTYIAQQLDLEGSYVPRTYIEQIQLEKLVMAMPDDLKTKLNLNEDLGAITQLSEQISSLHDRMDEFTNRIEELNTKLTIKEKSPSQQNMDLQAESYDGSVPTSCLITSLSNGSLNGSIMSNPSLPSQLAKESPLRNEDTAVCPTLGHA</sequence>
<dbReference type="InterPro" id="IPR027417">
    <property type="entry name" value="P-loop_NTPase"/>
</dbReference>
<feature type="domain" description="CYTH" evidence="3">
    <location>
        <begin position="227"/>
        <end position="389"/>
    </location>
</feature>
<proteinExistence type="predicted"/>
<organism evidence="4 5">
    <name type="scientific">Trifolium pratense</name>
    <name type="common">Red clover</name>
    <dbReference type="NCBI Taxonomy" id="57577"/>
    <lineage>
        <taxon>Eukaryota</taxon>
        <taxon>Viridiplantae</taxon>
        <taxon>Streptophyta</taxon>
        <taxon>Embryophyta</taxon>
        <taxon>Tracheophyta</taxon>
        <taxon>Spermatophyta</taxon>
        <taxon>Magnoliopsida</taxon>
        <taxon>eudicotyledons</taxon>
        <taxon>Gunneridae</taxon>
        <taxon>Pentapetalae</taxon>
        <taxon>rosids</taxon>
        <taxon>fabids</taxon>
        <taxon>Fabales</taxon>
        <taxon>Fabaceae</taxon>
        <taxon>Papilionoideae</taxon>
        <taxon>50 kb inversion clade</taxon>
        <taxon>NPAAA clade</taxon>
        <taxon>Hologalegina</taxon>
        <taxon>IRL clade</taxon>
        <taxon>Trifolieae</taxon>
        <taxon>Trifolium</taxon>
    </lineage>
</organism>
<protein>
    <submittedName>
        <fullName evidence="4">Uridine-cytidine kinase C-like protein</fullName>
    </submittedName>
</protein>
<dbReference type="Pfam" id="PF01928">
    <property type="entry name" value="CYTH"/>
    <property type="match status" value="1"/>
</dbReference>
<dbReference type="ExpressionAtlas" id="A0A2K3P513">
    <property type="expression patterns" value="baseline"/>
</dbReference>
<keyword evidence="4" id="KW-0808">Transferase</keyword>
<dbReference type="STRING" id="57577.A0A2K3P513"/>
<reference evidence="4 5" key="2">
    <citation type="journal article" date="2017" name="Front. Plant Sci.">
        <title>Gene Classification and Mining of Molecular Markers Useful in Red Clover (Trifolium pratense) Breeding.</title>
        <authorList>
            <person name="Istvanek J."/>
            <person name="Dluhosova J."/>
            <person name="Dluhos P."/>
            <person name="Patkova L."/>
            <person name="Nedelnik J."/>
            <person name="Repkova J."/>
        </authorList>
    </citation>
    <scope>NUCLEOTIDE SEQUENCE [LARGE SCALE GENOMIC DNA]</scope>
    <source>
        <strain evidence="5">cv. Tatra</strain>
        <tissue evidence="4">Young leaves</tissue>
    </source>
</reference>
<comment type="caution">
    <text evidence="4">The sequence shown here is derived from an EMBL/GenBank/DDBJ whole genome shotgun (WGS) entry which is preliminary data.</text>
</comment>
<dbReference type="GO" id="GO:0016301">
    <property type="term" value="F:kinase activity"/>
    <property type="evidence" value="ECO:0007669"/>
    <property type="project" value="UniProtKB-KW"/>
</dbReference>
<dbReference type="InterPro" id="IPR023577">
    <property type="entry name" value="CYTH_domain"/>
</dbReference>
<keyword evidence="4" id="KW-0418">Kinase</keyword>
<dbReference type="SUPFAM" id="SSF52540">
    <property type="entry name" value="P-loop containing nucleoside triphosphate hydrolases"/>
    <property type="match status" value="1"/>
</dbReference>
<dbReference type="InterPro" id="IPR006083">
    <property type="entry name" value="PRK/URK"/>
</dbReference>
<dbReference type="GO" id="GO:0016462">
    <property type="term" value="F:pyrophosphatase activity"/>
    <property type="evidence" value="ECO:0007669"/>
    <property type="project" value="UniProtKB-ARBA"/>
</dbReference>
<dbReference type="PROSITE" id="PS51707">
    <property type="entry name" value="CYTH"/>
    <property type="match status" value="1"/>
</dbReference>
<name>A0A2K3P513_TRIPR</name>
<evidence type="ECO:0000256" key="2">
    <source>
        <dbReference type="SAM" id="MobiDB-lite"/>
    </source>
</evidence>
<feature type="region of interest" description="Disordered" evidence="2">
    <location>
        <begin position="1"/>
        <end position="20"/>
    </location>
</feature>
<evidence type="ECO:0000313" key="5">
    <source>
        <dbReference type="Proteomes" id="UP000236291"/>
    </source>
</evidence>
<dbReference type="GO" id="GO:0005524">
    <property type="term" value="F:ATP binding"/>
    <property type="evidence" value="ECO:0007669"/>
    <property type="project" value="InterPro"/>
</dbReference>
<dbReference type="SUPFAM" id="SSF55154">
    <property type="entry name" value="CYTH-like phosphatases"/>
    <property type="match status" value="1"/>
</dbReference>
<evidence type="ECO:0000313" key="4">
    <source>
        <dbReference type="EMBL" id="PNY10360.1"/>
    </source>
</evidence>
<evidence type="ECO:0000259" key="3">
    <source>
        <dbReference type="PROSITE" id="PS51707"/>
    </source>
</evidence>
<gene>
    <name evidence="4" type="ORF">L195_g006935</name>
</gene>
<feature type="region of interest" description="Disordered" evidence="2">
    <location>
        <begin position="486"/>
        <end position="512"/>
    </location>
</feature>
<dbReference type="EMBL" id="ASHM01003765">
    <property type="protein sequence ID" value="PNY10360.1"/>
    <property type="molecule type" value="Genomic_DNA"/>
</dbReference>
<feature type="coiled-coil region" evidence="1">
    <location>
        <begin position="413"/>
        <end position="447"/>
    </location>
</feature>
<keyword evidence="1" id="KW-0175">Coiled coil</keyword>
<accession>A0A2K3P513</accession>
<dbReference type="AlphaFoldDB" id="A0A2K3P513"/>
<dbReference type="PANTHER" id="PTHR10285">
    <property type="entry name" value="URIDINE KINASE"/>
    <property type="match status" value="1"/>
</dbReference>